<evidence type="ECO:0000259" key="9">
    <source>
        <dbReference type="Pfam" id="PF05193"/>
    </source>
</evidence>
<dbReference type="GO" id="GO:0051603">
    <property type="term" value="P:proteolysis involved in protein catabolic process"/>
    <property type="evidence" value="ECO:0007669"/>
    <property type="project" value="TreeGrafter"/>
</dbReference>
<dbReference type="AlphaFoldDB" id="A0A061RBI7"/>
<dbReference type="PANTHER" id="PTHR43690">
    <property type="entry name" value="NARDILYSIN"/>
    <property type="match status" value="1"/>
</dbReference>
<evidence type="ECO:0000256" key="6">
    <source>
        <dbReference type="ARBA" id="ARBA00023049"/>
    </source>
</evidence>
<feature type="compositionally biased region" description="Polar residues" evidence="7">
    <location>
        <begin position="194"/>
        <end position="207"/>
    </location>
</feature>
<dbReference type="PANTHER" id="PTHR43690:SF18">
    <property type="entry name" value="INSULIN-DEGRADING ENZYME-RELATED"/>
    <property type="match status" value="1"/>
</dbReference>
<dbReference type="InterPro" id="IPR050626">
    <property type="entry name" value="Peptidase_M16"/>
</dbReference>
<dbReference type="GO" id="GO:0004222">
    <property type="term" value="F:metalloendopeptidase activity"/>
    <property type="evidence" value="ECO:0007669"/>
    <property type="project" value="TreeGrafter"/>
</dbReference>
<keyword evidence="6 10" id="KW-0482">Metalloprotease</keyword>
<evidence type="ECO:0000256" key="1">
    <source>
        <dbReference type="ARBA" id="ARBA00007261"/>
    </source>
</evidence>
<keyword evidence="2 10" id="KW-0645">Protease</keyword>
<evidence type="ECO:0000256" key="2">
    <source>
        <dbReference type="ARBA" id="ARBA00022670"/>
    </source>
</evidence>
<name>A0A061RBI7_9CHLO</name>
<keyword evidence="3" id="KW-0479">Metal-binding</keyword>
<feature type="compositionally biased region" description="Polar residues" evidence="7">
    <location>
        <begin position="218"/>
        <end position="228"/>
    </location>
</feature>
<keyword evidence="4" id="KW-0378">Hydrolase</keyword>
<sequence length="228" mass="23888">MVHTQFHFTCHSEQLRGALDRLAQFFISPRLAADAIAREVQAVDAEYSRNTNSDSRRLLQLKRSAGGAPYSSFSTGNIETLWEGPASKGIDVAAAVRALWTKCYTADRLTVVVVGPQEPNELLQMAEESFAVHRGGAANYGAKHPTPLLAPPSALVTGFRARSAAISGSCTRWRPCGTSAASISRGSSPGARTGTGQASPSNGSPTCSAPRLRGAPPMSSSAGDGSRS</sequence>
<dbReference type="Pfam" id="PF05193">
    <property type="entry name" value="Peptidase_M16_C"/>
    <property type="match status" value="1"/>
</dbReference>
<reference evidence="10" key="1">
    <citation type="submission" date="2014-05" db="EMBL/GenBank/DDBJ databases">
        <title>The transcriptome of the halophilic microalga Tetraselmis sp. GSL018 isolated from the Great Salt Lake, Utah.</title>
        <authorList>
            <person name="Jinkerson R.E."/>
            <person name="D'Adamo S."/>
            <person name="Posewitz M.C."/>
        </authorList>
    </citation>
    <scope>NUCLEOTIDE SEQUENCE</scope>
    <source>
        <strain evidence="10">GSL018</strain>
    </source>
</reference>
<accession>A0A061RBI7</accession>
<dbReference type="GO" id="GO:0005739">
    <property type="term" value="C:mitochondrion"/>
    <property type="evidence" value="ECO:0007669"/>
    <property type="project" value="TreeGrafter"/>
</dbReference>
<dbReference type="GO" id="GO:0005829">
    <property type="term" value="C:cytosol"/>
    <property type="evidence" value="ECO:0007669"/>
    <property type="project" value="TreeGrafter"/>
</dbReference>
<evidence type="ECO:0000256" key="5">
    <source>
        <dbReference type="ARBA" id="ARBA00022833"/>
    </source>
</evidence>
<feature type="domain" description="Peptidase M16 N-terminal" evidence="8">
    <location>
        <begin position="3"/>
        <end position="64"/>
    </location>
</feature>
<dbReference type="Gene3D" id="3.30.830.10">
    <property type="entry name" value="Metalloenzyme, LuxS/M16 peptidase-like"/>
    <property type="match status" value="1"/>
</dbReference>
<dbReference type="SUPFAM" id="SSF63411">
    <property type="entry name" value="LuxS/MPP-like metallohydrolase"/>
    <property type="match status" value="1"/>
</dbReference>
<organism evidence="10">
    <name type="scientific">Tetraselmis sp. GSL018</name>
    <dbReference type="NCBI Taxonomy" id="582737"/>
    <lineage>
        <taxon>Eukaryota</taxon>
        <taxon>Viridiplantae</taxon>
        <taxon>Chlorophyta</taxon>
        <taxon>core chlorophytes</taxon>
        <taxon>Chlorodendrophyceae</taxon>
        <taxon>Chlorodendrales</taxon>
        <taxon>Chlorodendraceae</taxon>
        <taxon>Tetraselmis</taxon>
    </lineage>
</organism>
<dbReference type="InterPro" id="IPR011765">
    <property type="entry name" value="Pept_M16_N"/>
</dbReference>
<evidence type="ECO:0000313" key="10">
    <source>
        <dbReference type="EMBL" id="JAC69343.1"/>
    </source>
</evidence>
<feature type="domain" description="Peptidase M16 C-terminal" evidence="9">
    <location>
        <begin position="94"/>
        <end position="131"/>
    </location>
</feature>
<comment type="similarity">
    <text evidence="1">Belongs to the peptidase M16 family.</text>
</comment>
<gene>
    <name evidence="10" type="ORF">TSPGSL018_6604</name>
</gene>
<dbReference type="EMBL" id="GBEZ01016949">
    <property type="protein sequence ID" value="JAC69343.1"/>
    <property type="molecule type" value="Transcribed_RNA"/>
</dbReference>
<evidence type="ECO:0000256" key="7">
    <source>
        <dbReference type="SAM" id="MobiDB-lite"/>
    </source>
</evidence>
<proteinExistence type="inferred from homology"/>
<dbReference type="InterPro" id="IPR007863">
    <property type="entry name" value="Peptidase_M16_C"/>
</dbReference>
<protein>
    <submittedName>
        <fullName evidence="10">Insulin-degrading-like metalloprotease family</fullName>
    </submittedName>
</protein>
<feature type="region of interest" description="Disordered" evidence="7">
    <location>
        <begin position="178"/>
        <end position="228"/>
    </location>
</feature>
<evidence type="ECO:0000256" key="3">
    <source>
        <dbReference type="ARBA" id="ARBA00022723"/>
    </source>
</evidence>
<dbReference type="GO" id="GO:0043171">
    <property type="term" value="P:peptide catabolic process"/>
    <property type="evidence" value="ECO:0007669"/>
    <property type="project" value="TreeGrafter"/>
</dbReference>
<dbReference type="InterPro" id="IPR011249">
    <property type="entry name" value="Metalloenz_LuxS/M16"/>
</dbReference>
<evidence type="ECO:0000259" key="8">
    <source>
        <dbReference type="Pfam" id="PF00675"/>
    </source>
</evidence>
<dbReference type="GO" id="GO:0046872">
    <property type="term" value="F:metal ion binding"/>
    <property type="evidence" value="ECO:0007669"/>
    <property type="project" value="UniProtKB-KW"/>
</dbReference>
<keyword evidence="5" id="KW-0862">Zinc</keyword>
<evidence type="ECO:0000256" key="4">
    <source>
        <dbReference type="ARBA" id="ARBA00022801"/>
    </source>
</evidence>
<dbReference type="Pfam" id="PF00675">
    <property type="entry name" value="Peptidase_M16"/>
    <property type="match status" value="1"/>
</dbReference>